<dbReference type="Proteomes" id="UP001489004">
    <property type="component" value="Unassembled WGS sequence"/>
</dbReference>
<organism evidence="2 3">
    <name type="scientific">[Myrmecia] bisecta</name>
    <dbReference type="NCBI Taxonomy" id="41462"/>
    <lineage>
        <taxon>Eukaryota</taxon>
        <taxon>Viridiplantae</taxon>
        <taxon>Chlorophyta</taxon>
        <taxon>core chlorophytes</taxon>
        <taxon>Trebouxiophyceae</taxon>
        <taxon>Trebouxiales</taxon>
        <taxon>Trebouxiaceae</taxon>
        <taxon>Myrmecia</taxon>
    </lineage>
</organism>
<proteinExistence type="predicted"/>
<feature type="compositionally biased region" description="Low complexity" evidence="1">
    <location>
        <begin position="245"/>
        <end position="258"/>
    </location>
</feature>
<dbReference type="EMBL" id="JALJOR010000001">
    <property type="protein sequence ID" value="KAK9828797.1"/>
    <property type="molecule type" value="Genomic_DNA"/>
</dbReference>
<gene>
    <name evidence="2" type="ORF">WJX72_002120</name>
</gene>
<feature type="region of interest" description="Disordered" evidence="1">
    <location>
        <begin position="222"/>
        <end position="258"/>
    </location>
</feature>
<protein>
    <submittedName>
        <fullName evidence="2">Uncharacterized protein</fullName>
    </submittedName>
</protein>
<keyword evidence="3" id="KW-1185">Reference proteome</keyword>
<evidence type="ECO:0000256" key="1">
    <source>
        <dbReference type="SAM" id="MobiDB-lite"/>
    </source>
</evidence>
<reference evidence="2 3" key="1">
    <citation type="journal article" date="2024" name="Nat. Commun.">
        <title>Phylogenomics reveals the evolutionary origins of lichenization in chlorophyte algae.</title>
        <authorList>
            <person name="Puginier C."/>
            <person name="Libourel C."/>
            <person name="Otte J."/>
            <person name="Skaloud P."/>
            <person name="Haon M."/>
            <person name="Grisel S."/>
            <person name="Petersen M."/>
            <person name="Berrin J.G."/>
            <person name="Delaux P.M."/>
            <person name="Dal Grande F."/>
            <person name="Keller J."/>
        </authorList>
    </citation>
    <scope>NUCLEOTIDE SEQUENCE [LARGE SCALE GENOMIC DNA]</scope>
    <source>
        <strain evidence="2 3">SAG 2043</strain>
    </source>
</reference>
<comment type="caution">
    <text evidence="2">The sequence shown here is derived from an EMBL/GenBank/DDBJ whole genome shotgun (WGS) entry which is preliminary data.</text>
</comment>
<dbReference type="AlphaFoldDB" id="A0AAW1R669"/>
<sequence length="258" mass="27932">MDTAQDLLACRRVSHVFTTWADSSAEQLRGLGQQLKQSREHWLDRLFAHLMNSDKGGAHAAYCALQHQAQEASDLAFILSRRSQHQQILAAERKAQAAWDAVQMQRLEGIEAAMQPLQATLLAVTGDIEAALAKHGCAQLPEYAVRCHQACCWLMLLRNEALNFLTVGPSSCQQLQERSQTDLNLLNSLLALGYGYCNRAEQALRLLANTTLAPQCAPAATPAAENMGKAGGQQCKSPPRRVAGHAASATSASHTPPA</sequence>
<name>A0AAW1R669_9CHLO</name>
<evidence type="ECO:0000313" key="2">
    <source>
        <dbReference type="EMBL" id="KAK9828797.1"/>
    </source>
</evidence>
<accession>A0AAW1R669</accession>
<evidence type="ECO:0000313" key="3">
    <source>
        <dbReference type="Proteomes" id="UP001489004"/>
    </source>
</evidence>